<dbReference type="Pfam" id="PF16095">
    <property type="entry name" value="COR-A"/>
    <property type="match status" value="1"/>
</dbReference>
<dbReference type="GO" id="GO:0005524">
    <property type="term" value="F:ATP binding"/>
    <property type="evidence" value="ECO:0007669"/>
    <property type="project" value="UniProtKB-KW"/>
</dbReference>
<dbReference type="SMART" id="SM00368">
    <property type="entry name" value="LRR_RI"/>
    <property type="match status" value="8"/>
</dbReference>
<evidence type="ECO:0000256" key="6">
    <source>
        <dbReference type="ARBA" id="ARBA00022679"/>
    </source>
</evidence>
<dbReference type="SUPFAM" id="SSF52047">
    <property type="entry name" value="RNI-like"/>
    <property type="match status" value="1"/>
</dbReference>
<dbReference type="InterPro" id="IPR036770">
    <property type="entry name" value="Ankyrin_rpt-contain_sf"/>
</dbReference>
<dbReference type="GO" id="GO:0048471">
    <property type="term" value="C:perinuclear region of cytoplasm"/>
    <property type="evidence" value="ECO:0007669"/>
    <property type="project" value="TreeGrafter"/>
</dbReference>
<dbReference type="InterPro" id="IPR032675">
    <property type="entry name" value="LRR_dom_sf"/>
</dbReference>
<comment type="catalytic activity">
    <reaction evidence="11">
        <text>L-threonyl-[protein] + ATP = O-phospho-L-threonyl-[protein] + ADP + H(+)</text>
        <dbReference type="Rhea" id="RHEA:46608"/>
        <dbReference type="Rhea" id="RHEA-COMP:11060"/>
        <dbReference type="Rhea" id="RHEA-COMP:11605"/>
        <dbReference type="ChEBI" id="CHEBI:15378"/>
        <dbReference type="ChEBI" id="CHEBI:30013"/>
        <dbReference type="ChEBI" id="CHEBI:30616"/>
        <dbReference type="ChEBI" id="CHEBI:61977"/>
        <dbReference type="ChEBI" id="CHEBI:456216"/>
        <dbReference type="EC" id="2.7.11.1"/>
    </reaction>
</comment>
<dbReference type="GeneID" id="16069162"/>
<evidence type="ECO:0000256" key="9">
    <source>
        <dbReference type="ARBA" id="ARBA00022777"/>
    </source>
</evidence>
<dbReference type="InParanoid" id="F2UQ08"/>
<dbReference type="PANTHER" id="PTHR24113:SF12">
    <property type="entry name" value="RAN GTPASE-ACTIVATING PROTEIN 1"/>
    <property type="match status" value="1"/>
</dbReference>
<dbReference type="PANTHER" id="PTHR24113">
    <property type="entry name" value="RAN GTPASE-ACTIVATING PROTEIN 1"/>
    <property type="match status" value="1"/>
</dbReference>
<dbReference type="EMBL" id="GL832988">
    <property type="protein sequence ID" value="EGD79676.1"/>
    <property type="molecule type" value="Genomic_DNA"/>
</dbReference>
<evidence type="ECO:0000256" key="13">
    <source>
        <dbReference type="PROSITE-ProRule" id="PRU00023"/>
    </source>
</evidence>
<dbReference type="eggNOG" id="KOG4308">
    <property type="taxonomic scope" value="Eukaryota"/>
</dbReference>
<dbReference type="InterPro" id="IPR032171">
    <property type="entry name" value="COR-A"/>
</dbReference>
<evidence type="ECO:0000256" key="2">
    <source>
        <dbReference type="ARBA" id="ARBA00012513"/>
    </source>
</evidence>
<dbReference type="RefSeq" id="XP_004988626.1">
    <property type="nucleotide sequence ID" value="XM_004988569.1"/>
</dbReference>
<dbReference type="Proteomes" id="UP000007799">
    <property type="component" value="Unassembled WGS sequence"/>
</dbReference>
<feature type="compositionally biased region" description="Low complexity" evidence="14">
    <location>
        <begin position="376"/>
        <end position="389"/>
    </location>
</feature>
<feature type="region of interest" description="Disordered" evidence="14">
    <location>
        <begin position="1413"/>
        <end position="1466"/>
    </location>
</feature>
<dbReference type="GO" id="GO:0006913">
    <property type="term" value="P:nucleocytoplasmic transport"/>
    <property type="evidence" value="ECO:0007669"/>
    <property type="project" value="TreeGrafter"/>
</dbReference>
<feature type="region of interest" description="Disordered" evidence="14">
    <location>
        <begin position="959"/>
        <end position="981"/>
    </location>
</feature>
<dbReference type="InterPro" id="IPR027417">
    <property type="entry name" value="P-loop_NTPase"/>
</dbReference>
<name>F2UQ08_SALR5</name>
<dbReference type="OrthoDB" id="120976at2759"/>
<evidence type="ECO:0000256" key="11">
    <source>
        <dbReference type="ARBA" id="ARBA00047899"/>
    </source>
</evidence>
<evidence type="ECO:0000256" key="14">
    <source>
        <dbReference type="SAM" id="MobiDB-lite"/>
    </source>
</evidence>
<dbReference type="InterPro" id="IPR001611">
    <property type="entry name" value="Leu-rich_rpt"/>
</dbReference>
<evidence type="ECO:0000256" key="8">
    <source>
        <dbReference type="ARBA" id="ARBA00022741"/>
    </source>
</evidence>
<keyword evidence="3" id="KW-0343">GTPase activation</keyword>
<dbReference type="Pfam" id="PF08477">
    <property type="entry name" value="Roc"/>
    <property type="match status" value="1"/>
</dbReference>
<dbReference type="Gene3D" id="3.80.10.10">
    <property type="entry name" value="Ribonuclease Inhibitor"/>
    <property type="match status" value="2"/>
</dbReference>
<feature type="repeat" description="ANK" evidence="13">
    <location>
        <begin position="319"/>
        <end position="351"/>
    </location>
</feature>
<comment type="catalytic activity">
    <reaction evidence="12">
        <text>L-seryl-[protein] + ATP = O-phospho-L-seryl-[protein] + ADP + H(+)</text>
        <dbReference type="Rhea" id="RHEA:17989"/>
        <dbReference type="Rhea" id="RHEA-COMP:9863"/>
        <dbReference type="Rhea" id="RHEA-COMP:11604"/>
        <dbReference type="ChEBI" id="CHEBI:15378"/>
        <dbReference type="ChEBI" id="CHEBI:29999"/>
        <dbReference type="ChEBI" id="CHEBI:30616"/>
        <dbReference type="ChEBI" id="CHEBI:83421"/>
        <dbReference type="ChEBI" id="CHEBI:456216"/>
        <dbReference type="EC" id="2.7.11.1"/>
    </reaction>
</comment>
<dbReference type="Pfam" id="PF12796">
    <property type="entry name" value="Ank_2"/>
    <property type="match status" value="1"/>
</dbReference>
<dbReference type="InterPro" id="IPR002110">
    <property type="entry name" value="Ankyrin_rpt"/>
</dbReference>
<dbReference type="eggNOG" id="KOG0195">
    <property type="taxonomic scope" value="Eukaryota"/>
</dbReference>
<keyword evidence="4" id="KW-0723">Serine/threonine-protein kinase</keyword>
<dbReference type="InterPro" id="IPR035897">
    <property type="entry name" value="Toll_tir_struct_dom_sf"/>
</dbReference>
<keyword evidence="5" id="KW-0433">Leucine-rich repeat</keyword>
<gene>
    <name evidence="16" type="ORF">PTSG_10661</name>
</gene>
<dbReference type="PROSITE" id="PS50088">
    <property type="entry name" value="ANK_REPEAT"/>
    <property type="match status" value="1"/>
</dbReference>
<keyword evidence="13" id="KW-0040">ANK repeat</keyword>
<dbReference type="GO" id="GO:0031267">
    <property type="term" value="F:small GTPase binding"/>
    <property type="evidence" value="ECO:0007669"/>
    <property type="project" value="TreeGrafter"/>
</dbReference>
<feature type="compositionally biased region" description="Basic and acidic residues" evidence="14">
    <location>
        <begin position="546"/>
        <end position="572"/>
    </location>
</feature>
<evidence type="ECO:0000313" key="16">
    <source>
        <dbReference type="EMBL" id="EGD79676.1"/>
    </source>
</evidence>
<accession>F2UQ08</accession>
<feature type="compositionally biased region" description="Polar residues" evidence="14">
    <location>
        <begin position="592"/>
        <end position="623"/>
    </location>
</feature>
<feature type="compositionally biased region" description="Low complexity" evidence="14">
    <location>
        <begin position="406"/>
        <end position="415"/>
    </location>
</feature>
<dbReference type="EC" id="2.7.11.1" evidence="2"/>
<keyword evidence="10" id="KW-0067">ATP-binding</keyword>
<dbReference type="GO" id="GO:0005634">
    <property type="term" value="C:nucleus"/>
    <property type="evidence" value="ECO:0007669"/>
    <property type="project" value="TreeGrafter"/>
</dbReference>
<dbReference type="SUPFAM" id="SSF52200">
    <property type="entry name" value="Toll/Interleukin receptor TIR domain"/>
    <property type="match status" value="1"/>
</dbReference>
<keyword evidence="17" id="KW-1185">Reference proteome</keyword>
<dbReference type="Gene3D" id="3.30.70.1390">
    <property type="entry name" value="ROC domain from the Parkinson's disease-associated leucine-rich repeat kinase 2"/>
    <property type="match status" value="1"/>
</dbReference>
<feature type="compositionally biased region" description="Low complexity" evidence="14">
    <location>
        <begin position="573"/>
        <end position="587"/>
    </location>
</feature>
<dbReference type="InterPro" id="IPR027038">
    <property type="entry name" value="RanGap"/>
</dbReference>
<dbReference type="SUPFAM" id="SSF48403">
    <property type="entry name" value="Ankyrin repeat"/>
    <property type="match status" value="1"/>
</dbReference>
<dbReference type="GO" id="GO:0005096">
    <property type="term" value="F:GTPase activator activity"/>
    <property type="evidence" value="ECO:0007669"/>
    <property type="project" value="UniProtKB-KW"/>
</dbReference>
<comment type="cofactor">
    <cofactor evidence="1">
        <name>Mg(2+)</name>
        <dbReference type="ChEBI" id="CHEBI:18420"/>
    </cofactor>
</comment>
<dbReference type="Pfam" id="PF13516">
    <property type="entry name" value="LRR_6"/>
    <property type="match status" value="6"/>
</dbReference>
<dbReference type="Gene3D" id="3.40.50.10140">
    <property type="entry name" value="Toll/interleukin-1 receptor homology (TIR) domain"/>
    <property type="match status" value="1"/>
</dbReference>
<reference evidence="16" key="1">
    <citation type="submission" date="2009-08" db="EMBL/GenBank/DDBJ databases">
        <title>Annotation of Salpingoeca rosetta.</title>
        <authorList>
            <consortium name="The Broad Institute Genome Sequencing Platform"/>
            <person name="Russ C."/>
            <person name="Cuomo C."/>
            <person name="Burger G."/>
            <person name="Gray M.W."/>
            <person name="Holland P.W.H."/>
            <person name="King N."/>
            <person name="Lang F.B.F."/>
            <person name="Roger A.J."/>
            <person name="Ruiz-Trillo I."/>
            <person name="Young S.K."/>
            <person name="Zeng Q."/>
            <person name="Gargeya S."/>
            <person name="Alvarado L."/>
            <person name="Berlin A."/>
            <person name="Chapman S.B."/>
            <person name="Chen Z."/>
            <person name="Freedman E."/>
            <person name="Gellesch M."/>
            <person name="Goldberg J."/>
            <person name="Griggs A."/>
            <person name="Gujja S."/>
            <person name="Heilman E."/>
            <person name="Heiman D."/>
            <person name="Howarth C."/>
            <person name="Mehta T."/>
            <person name="Neiman D."/>
            <person name="Pearson M."/>
            <person name="Roberts A."/>
            <person name="Saif S."/>
            <person name="Shea T."/>
            <person name="Shenoy N."/>
            <person name="Sisk P."/>
            <person name="Stolte C."/>
            <person name="Sykes S."/>
            <person name="White J."/>
            <person name="Yandava C."/>
            <person name="Haas B."/>
            <person name="Nusbaum C."/>
            <person name="Birren B."/>
        </authorList>
    </citation>
    <scope>NUCLEOTIDE SEQUENCE [LARGE SCALE GENOMIC DNA]</scope>
    <source>
        <strain evidence="16">ATCC 50818</strain>
    </source>
</reference>
<dbReference type="PROSITE" id="PS51424">
    <property type="entry name" value="ROC"/>
    <property type="match status" value="1"/>
</dbReference>
<protein>
    <recommendedName>
        <fullName evidence="2">non-specific serine/threonine protein kinase</fullName>
        <ecNumber evidence="2">2.7.11.1</ecNumber>
    </recommendedName>
</protein>
<feature type="region of interest" description="Disordered" evidence="14">
    <location>
        <begin position="370"/>
        <end position="422"/>
    </location>
</feature>
<dbReference type="GO" id="GO:0004674">
    <property type="term" value="F:protein serine/threonine kinase activity"/>
    <property type="evidence" value="ECO:0007669"/>
    <property type="project" value="UniProtKB-KW"/>
</dbReference>
<evidence type="ECO:0000256" key="7">
    <source>
        <dbReference type="ARBA" id="ARBA00022737"/>
    </source>
</evidence>
<sequence length="1538" mass="170186">MSGGEKRAREEVEALLAQTKLKDGVKNKIRAIANNTCGDNVGLNNARLGVIGARAVAEALKDNTCLKRLYLHNNSIGPEGAVALAEMLKHNTALTWLSLGDNSIGGQGAVVLAEMLKHNTALTWLSLYNNSIGDEGAVALAEMLEHNTTLETLDLWDNSIGDEGAVALAEMLKHNTTLEKLNLWDNSIGDEGAVALAKVLKHNTTLEILNLTKNSITPVGGAALGAALDQNRTLKKLNIERNSTATARAFGAALPVDRELITGDWFGDDEGNAAFDEARKEKKRRHHEQLFAACRDGDAPAVTSLIEQDNADINQQDKQGDTPLHVACRHNQPAIVKLLVEKGADTSVKNKKGERPYDVAQAGHAAITSIQGLKPGGKPSEQPQQQQPKQEPPAPTPAAGPKQEEQAAQDQQQPEQARRERLQQRMRGVIARFNATMAGRAKLIFIGQGRAGKTSTFHSLMGHMFNKHEHSTHGAASTDLAVIVESMDVHDWQELDAEISELMRSLCGTALAQESGVDLQMKQAMMKAKADLESRVAQHQQQQRQQEAEKAEKATGSKSKKEQLQNSKETRSRPSSRTSTSTVPKPSKASHDSASAPTKQATLNPSSQSDAAARDNSSSTTPGMSAEEMEKAIKEFNVDAVMGEGKARVTFKIFDLGGQSTFYIFHPFFLTKYAVYLLVFSMEDLLHQDESKRTEAWEFMEHWLSSLHLHAKGAPVLIVGTFADVVSKRKQHEQISRDIYSRLRHNPAFPGVIHNDKHGLWFWPVDNTKSIHDSMIQDLRQTISSTALAQEYVSQEVAVPYLHLYDKLNAIARDEERPLLAFDKVVAIARTCGLRTREETRACLQFLHLYSMALYYDHVPGMEDFVILSPQWAVDTMTRVIRNFDLHHDVRDGEARAVGAQLWDDLVDRGILHRHLLDVLWNGVDNNLVMPFLHLMMQYGLCIEYSPPKLVDSRTALARTNSGHGDNDASESDEQQQQHKHQQYLVPAILPMTICHSSSTMASVSLSTTAAQRINPYLGYEEKTAFVAFSLKQFKRSASVQVENAQHASFLPEGLFTIVLAHVLAHAQHGASQEPKLSRTHAICFMESTKLELQLVPAVGGIKMKITSAQPRAMLHMLHTMISEAAREHYPSLMSSLLLPFDDKTLLFFEDVLHHHKSKQDMWVDEQLLSPDDLIAKYGRLLPVLGLQDKYDVFISYRQRASSGLVMALHPRLEQRNLVAFLDANNLETGLNFKLSFMTAIGLSLVACPIVSAATIMQMRQLQHSDYCDNVLLEWMTMLALREYQRAHEEDEEQQHAKIRLRRVVPVIVGSAWHNVNDSSMSKAEVSEYDSFDRLKRLAMKLPDAVSKETAAALDQYFSQVLRLPPPQQHKTVREIVLSLFDIDAVVALDAAVDRTSQLRDIAEKVRQVVASARSAEQATQGPATTARRSTQVQSSLSLSSTSATTPVTPPPATPSSSSPSSSPFEPELIQWLNRHSLLSHVESALIEHGIDSLEVLVALVHEGDLTKQTLRSSGVSMGPAMKLVREAKKYKVDVSSA</sequence>
<feature type="region of interest" description="Disordered" evidence="14">
    <location>
        <begin position="530"/>
        <end position="627"/>
    </location>
</feature>
<evidence type="ECO:0000256" key="5">
    <source>
        <dbReference type="ARBA" id="ARBA00022614"/>
    </source>
</evidence>
<dbReference type="PROSITE" id="PS50297">
    <property type="entry name" value="ANK_REP_REGION"/>
    <property type="match status" value="1"/>
</dbReference>
<evidence type="ECO:0000256" key="12">
    <source>
        <dbReference type="ARBA" id="ARBA00048679"/>
    </source>
</evidence>
<dbReference type="Gene3D" id="1.25.40.20">
    <property type="entry name" value="Ankyrin repeat-containing domain"/>
    <property type="match status" value="1"/>
</dbReference>
<keyword evidence="8" id="KW-0547">Nucleotide-binding</keyword>
<evidence type="ECO:0000256" key="1">
    <source>
        <dbReference type="ARBA" id="ARBA00001946"/>
    </source>
</evidence>
<dbReference type="CDD" id="cd00116">
    <property type="entry name" value="LRR_RI"/>
    <property type="match status" value="1"/>
</dbReference>
<dbReference type="SMART" id="SM00248">
    <property type="entry name" value="ANK"/>
    <property type="match status" value="2"/>
</dbReference>
<evidence type="ECO:0000256" key="4">
    <source>
        <dbReference type="ARBA" id="ARBA00022527"/>
    </source>
</evidence>
<dbReference type="GO" id="GO:0005829">
    <property type="term" value="C:cytosol"/>
    <property type="evidence" value="ECO:0007669"/>
    <property type="project" value="TreeGrafter"/>
</dbReference>
<evidence type="ECO:0000256" key="10">
    <source>
        <dbReference type="ARBA" id="ARBA00022840"/>
    </source>
</evidence>
<keyword evidence="6" id="KW-0808">Transferase</keyword>
<dbReference type="SUPFAM" id="SSF52540">
    <property type="entry name" value="P-loop containing nucleoside triphosphate hydrolases"/>
    <property type="match status" value="1"/>
</dbReference>
<keyword evidence="7" id="KW-0677">Repeat</keyword>
<keyword evidence="9" id="KW-0418">Kinase</keyword>
<organism evidence="17">
    <name type="scientific">Salpingoeca rosetta (strain ATCC 50818 / BSB-021)</name>
    <dbReference type="NCBI Taxonomy" id="946362"/>
    <lineage>
        <taxon>Eukaryota</taxon>
        <taxon>Choanoflagellata</taxon>
        <taxon>Craspedida</taxon>
        <taxon>Salpingoecidae</taxon>
        <taxon>Salpingoeca</taxon>
    </lineage>
</organism>
<evidence type="ECO:0000259" key="15">
    <source>
        <dbReference type="PROSITE" id="PS51424"/>
    </source>
</evidence>
<dbReference type="InterPro" id="IPR020859">
    <property type="entry name" value="ROC"/>
</dbReference>
<feature type="domain" description="Roc" evidence="15">
    <location>
        <begin position="434"/>
        <end position="790"/>
    </location>
</feature>
<evidence type="ECO:0000256" key="3">
    <source>
        <dbReference type="ARBA" id="ARBA00022468"/>
    </source>
</evidence>
<feature type="compositionally biased region" description="Low complexity" evidence="14">
    <location>
        <begin position="1430"/>
        <end position="1447"/>
    </location>
</feature>
<feature type="compositionally biased region" description="Low complexity" evidence="14">
    <location>
        <begin position="1455"/>
        <end position="1464"/>
    </location>
</feature>
<feature type="compositionally biased region" description="Polar residues" evidence="14">
    <location>
        <begin position="1415"/>
        <end position="1429"/>
    </location>
</feature>
<dbReference type="KEGG" id="sre:PTSG_10661"/>
<dbReference type="Gene3D" id="3.40.50.300">
    <property type="entry name" value="P-loop containing nucleotide triphosphate hydrolases"/>
    <property type="match status" value="1"/>
</dbReference>
<proteinExistence type="predicted"/>
<evidence type="ECO:0000313" key="17">
    <source>
        <dbReference type="Proteomes" id="UP000007799"/>
    </source>
</evidence>